<dbReference type="SUPFAM" id="SSF54897">
    <property type="entry name" value="Protease propeptides/inhibitors"/>
    <property type="match status" value="1"/>
</dbReference>
<sequence>MTKLTSWGLVIALSTASPAVAASLPNSCPSLQFESIPELPSGWKYQSAPDRNTPVALQVAIKQPHHDYLRIAREVSDPQSAIYGQHLSKVQLLQAMPDLESSASLVQDWLYSKGISSTFSEIGGWVKFNATIEKAESLLAAKYGYYDHNGSERALRTTAYSIPECLADVVDFVWPTTQFLTSAVPVNKTTQRLKTRQAGGDAVDCSIDNCPSYLKKHYNITYSPPDRASGSKLGVAGFLGNVPDHEDFKAFLKTFGLSNDTSYLNYSFSVQSVNGGDTTDTPAAASVESMLDIGYSSTFISPLDTTFFSTGGSPPTWSQPGNVSVPASQSENEPYLDLINYLLAMDDPPQVITMSYTDDEQTVPPSYAERVCNGFGALAARGVTVLAASGDGGAAGTSYGNCEGPNGEERFIPTFPASCPWVTSVGGLASWGGAESWSSGGFSNYFATPSWQTNSTASYLEILKNDTSIPASYYNASGRGIPDLSLAGDRFPVITNGQTTLQKGTSASTPLLAGLLVLINDIRLRAGKPAVGFLNPLLYSAQGQASLRDVTEFSIGGCELGKTPVNGYDASVGWDPASGLGDVNFESLRALLG</sequence>
<dbReference type="PROSITE" id="PS51695">
    <property type="entry name" value="SEDOLISIN"/>
    <property type="match status" value="1"/>
</dbReference>
<evidence type="ECO:0000259" key="13">
    <source>
        <dbReference type="PROSITE" id="PS51695"/>
    </source>
</evidence>
<feature type="signal peptide" evidence="12">
    <location>
        <begin position="1"/>
        <end position="21"/>
    </location>
</feature>
<evidence type="ECO:0000313" key="15">
    <source>
        <dbReference type="Proteomes" id="UP000078576"/>
    </source>
</evidence>
<comment type="subcellular location">
    <subcellularLocation>
        <location evidence="3">Secreted</location>
        <location evidence="3">Extracellular space</location>
    </subcellularLocation>
</comment>
<dbReference type="GO" id="GO:0005576">
    <property type="term" value="C:extracellular region"/>
    <property type="evidence" value="ECO:0007669"/>
    <property type="project" value="UniProtKB-SubCell"/>
</dbReference>
<dbReference type="InterPro" id="IPR000209">
    <property type="entry name" value="Peptidase_S8/S53_dom"/>
</dbReference>
<dbReference type="Pfam" id="PF00082">
    <property type="entry name" value="Peptidase_S8"/>
    <property type="match status" value="1"/>
</dbReference>
<dbReference type="PANTHER" id="PTHR14218">
    <property type="entry name" value="PROTEASE S8 TRIPEPTIDYL PEPTIDASE I CLN2"/>
    <property type="match status" value="1"/>
</dbReference>
<dbReference type="STRING" id="694573.A0A194VDW4"/>
<evidence type="ECO:0000256" key="3">
    <source>
        <dbReference type="ARBA" id="ARBA00004239"/>
    </source>
</evidence>
<organism evidence="14 15">
    <name type="scientific">Cytospora mali</name>
    <name type="common">Apple Valsa canker fungus</name>
    <name type="synonym">Valsa mali</name>
    <dbReference type="NCBI Taxonomy" id="578113"/>
    <lineage>
        <taxon>Eukaryota</taxon>
        <taxon>Fungi</taxon>
        <taxon>Dikarya</taxon>
        <taxon>Ascomycota</taxon>
        <taxon>Pezizomycotina</taxon>
        <taxon>Sordariomycetes</taxon>
        <taxon>Sordariomycetidae</taxon>
        <taxon>Diaporthales</taxon>
        <taxon>Cytosporaceae</taxon>
        <taxon>Cytospora</taxon>
    </lineage>
</organism>
<dbReference type="AlphaFoldDB" id="A0A194VDW4"/>
<dbReference type="InterPro" id="IPR030400">
    <property type="entry name" value="Sedolisin_dom"/>
</dbReference>
<dbReference type="SUPFAM" id="SSF52743">
    <property type="entry name" value="Subtilisin-like"/>
    <property type="match status" value="1"/>
</dbReference>
<dbReference type="Gene3D" id="3.40.50.200">
    <property type="entry name" value="Peptidase S8/S53 domain"/>
    <property type="match status" value="1"/>
</dbReference>
<dbReference type="PANTHER" id="PTHR14218:SF15">
    <property type="entry name" value="TRIPEPTIDYL-PEPTIDASE 1"/>
    <property type="match status" value="1"/>
</dbReference>
<keyword evidence="15" id="KW-1185">Reference proteome</keyword>
<dbReference type="InterPro" id="IPR050819">
    <property type="entry name" value="Tripeptidyl-peptidase_I"/>
</dbReference>
<dbReference type="EMBL" id="KN714794">
    <property type="protein sequence ID" value="KUI61971.1"/>
    <property type="molecule type" value="Genomic_DNA"/>
</dbReference>
<dbReference type="CDD" id="cd11377">
    <property type="entry name" value="Pro-peptidase_S53"/>
    <property type="match status" value="1"/>
</dbReference>
<dbReference type="SMART" id="SM00944">
    <property type="entry name" value="Pro-kuma_activ"/>
    <property type="match status" value="1"/>
</dbReference>
<dbReference type="GO" id="GO:0008240">
    <property type="term" value="F:tripeptidyl-peptidase activity"/>
    <property type="evidence" value="ECO:0007669"/>
    <property type="project" value="UniProtKB-EC"/>
</dbReference>
<dbReference type="GO" id="GO:0046872">
    <property type="term" value="F:metal ion binding"/>
    <property type="evidence" value="ECO:0007669"/>
    <property type="project" value="UniProtKB-UniRule"/>
</dbReference>
<evidence type="ECO:0000256" key="2">
    <source>
        <dbReference type="ARBA" id="ARBA00002451"/>
    </source>
</evidence>
<proteinExistence type="predicted"/>
<comment type="cofactor">
    <cofactor evidence="11">
        <name>Ca(2+)</name>
        <dbReference type="ChEBI" id="CHEBI:29108"/>
    </cofactor>
    <text evidence="11">Binds 1 Ca(2+) ion per subunit.</text>
</comment>
<dbReference type="Pfam" id="PF09286">
    <property type="entry name" value="Pro-kuma_activ"/>
    <property type="match status" value="1"/>
</dbReference>
<evidence type="ECO:0000256" key="9">
    <source>
        <dbReference type="ARBA" id="ARBA00022837"/>
    </source>
</evidence>
<dbReference type="OrthoDB" id="409122at2759"/>
<evidence type="ECO:0000256" key="8">
    <source>
        <dbReference type="ARBA" id="ARBA00022825"/>
    </source>
</evidence>
<comment type="catalytic activity">
    <reaction evidence="1">
        <text>Release of an N-terminal tripeptide from a polypeptide.</text>
        <dbReference type="EC" id="3.4.14.10"/>
    </reaction>
</comment>
<gene>
    <name evidence="14" type="ORF">VP1G_09113</name>
</gene>
<evidence type="ECO:0000256" key="12">
    <source>
        <dbReference type="SAM" id="SignalP"/>
    </source>
</evidence>
<feature type="active site" description="Charge relay system" evidence="11">
    <location>
        <position position="288"/>
    </location>
</feature>
<keyword evidence="5 11" id="KW-0645">Protease</keyword>
<evidence type="ECO:0000256" key="5">
    <source>
        <dbReference type="ARBA" id="ARBA00022670"/>
    </source>
</evidence>
<dbReference type="EC" id="3.4.14.10" evidence="4"/>
<feature type="binding site" evidence="11">
    <location>
        <position position="550"/>
    </location>
    <ligand>
        <name>Ca(2+)</name>
        <dbReference type="ChEBI" id="CHEBI:29108"/>
    </ligand>
</feature>
<dbReference type="GO" id="GO:0006508">
    <property type="term" value="P:proteolysis"/>
    <property type="evidence" value="ECO:0007669"/>
    <property type="project" value="UniProtKB-KW"/>
</dbReference>
<evidence type="ECO:0000256" key="11">
    <source>
        <dbReference type="PROSITE-ProRule" id="PRU01032"/>
    </source>
</evidence>
<reference evidence="15" key="1">
    <citation type="submission" date="2014-12" db="EMBL/GenBank/DDBJ databases">
        <title>Genome Sequence of Valsa Canker Pathogens Uncovers a Specific Adaption of Colonization on Woody Bark.</title>
        <authorList>
            <person name="Yin Z."/>
            <person name="Liu H."/>
            <person name="Gao X."/>
            <person name="Li Z."/>
            <person name="Song N."/>
            <person name="Ke X."/>
            <person name="Dai Q."/>
            <person name="Wu Y."/>
            <person name="Sun Y."/>
            <person name="Xu J.-R."/>
            <person name="Kang Z.K."/>
            <person name="Wang L."/>
            <person name="Huang L."/>
        </authorList>
    </citation>
    <scope>NUCLEOTIDE SEQUENCE [LARGE SCALE GENOMIC DNA]</scope>
    <source>
        <strain evidence="15">SXYL134</strain>
    </source>
</reference>
<dbReference type="GO" id="GO:0004252">
    <property type="term" value="F:serine-type endopeptidase activity"/>
    <property type="evidence" value="ECO:0007669"/>
    <property type="project" value="UniProtKB-UniRule"/>
</dbReference>
<evidence type="ECO:0000313" key="14">
    <source>
        <dbReference type="EMBL" id="KUI61971.1"/>
    </source>
</evidence>
<keyword evidence="7 11" id="KW-0378">Hydrolase</keyword>
<keyword evidence="9 11" id="KW-0106">Calcium</keyword>
<protein>
    <recommendedName>
        <fullName evidence="4">tripeptidyl-peptidase II</fullName>
        <ecNumber evidence="4">3.4.14.10</ecNumber>
    </recommendedName>
</protein>
<name>A0A194VDW4_CYTMA</name>
<dbReference type="Proteomes" id="UP000078576">
    <property type="component" value="Unassembled WGS sequence"/>
</dbReference>
<feature type="domain" description="Peptidase S53" evidence="13">
    <location>
        <begin position="208"/>
        <end position="593"/>
    </location>
</feature>
<dbReference type="CDD" id="cd04056">
    <property type="entry name" value="Peptidases_S53"/>
    <property type="match status" value="1"/>
</dbReference>
<feature type="binding site" evidence="11">
    <location>
        <position position="573"/>
    </location>
    <ligand>
        <name>Ca(2+)</name>
        <dbReference type="ChEBI" id="CHEBI:29108"/>
    </ligand>
</feature>
<keyword evidence="6 11" id="KW-0479">Metal-binding</keyword>
<evidence type="ECO:0000256" key="6">
    <source>
        <dbReference type="ARBA" id="ARBA00022723"/>
    </source>
</evidence>
<dbReference type="InterPro" id="IPR015366">
    <property type="entry name" value="S53_propep"/>
</dbReference>
<evidence type="ECO:0000256" key="7">
    <source>
        <dbReference type="ARBA" id="ARBA00022801"/>
    </source>
</evidence>
<keyword evidence="8 11" id="KW-0720">Serine protease</keyword>
<keyword evidence="10" id="KW-0865">Zymogen</keyword>
<dbReference type="InterPro" id="IPR036852">
    <property type="entry name" value="Peptidase_S8/S53_dom_sf"/>
</dbReference>
<feature type="chain" id="PRO_5008266461" description="tripeptidyl-peptidase II" evidence="12">
    <location>
        <begin position="22"/>
        <end position="593"/>
    </location>
</feature>
<feature type="active site" description="Charge relay system" evidence="11">
    <location>
        <position position="506"/>
    </location>
</feature>
<evidence type="ECO:0000256" key="10">
    <source>
        <dbReference type="ARBA" id="ARBA00023145"/>
    </source>
</evidence>
<feature type="active site" description="Charge relay system" evidence="11">
    <location>
        <position position="292"/>
    </location>
</feature>
<accession>A0A194VDW4</accession>
<comment type="function">
    <text evidence="2">Secreted tripeptidyl-peptidase which degrades proteins at acidic pHs and is involved in virulence.</text>
</comment>
<evidence type="ECO:0000256" key="1">
    <source>
        <dbReference type="ARBA" id="ARBA00001910"/>
    </source>
</evidence>
<feature type="binding site" evidence="11">
    <location>
        <position position="575"/>
    </location>
    <ligand>
        <name>Ca(2+)</name>
        <dbReference type="ChEBI" id="CHEBI:29108"/>
    </ligand>
</feature>
<evidence type="ECO:0000256" key="4">
    <source>
        <dbReference type="ARBA" id="ARBA00012462"/>
    </source>
</evidence>
<feature type="binding site" evidence="11">
    <location>
        <position position="549"/>
    </location>
    <ligand>
        <name>Ca(2+)</name>
        <dbReference type="ChEBI" id="CHEBI:29108"/>
    </ligand>
</feature>
<keyword evidence="12" id="KW-0732">Signal</keyword>